<organism evidence="1 2">
    <name type="scientific">Gordonia phage Clawz</name>
    <dbReference type="NCBI Taxonomy" id="2743910"/>
    <lineage>
        <taxon>Viruses</taxon>
        <taxon>Duplodnaviria</taxon>
        <taxon>Heunggongvirae</taxon>
        <taxon>Uroviricota</taxon>
        <taxon>Caudoviricetes</taxon>
        <taxon>Clawzvirus</taxon>
        <taxon>Clawzvirus clawz</taxon>
    </lineage>
</organism>
<sequence length="79" mass="8714">MNTCPCPNCAHERAEREGAEVALADHQHCADEETALRRILELARTNATAARARGDADEERRWIDALIVGETALGIETTR</sequence>
<proteinExistence type="predicted"/>
<accession>A0AAE7F8S7</accession>
<dbReference type="GeneID" id="77951782"/>
<keyword evidence="2" id="KW-1185">Reference proteome</keyword>
<evidence type="ECO:0000313" key="1">
    <source>
        <dbReference type="EMBL" id="QKY79938.1"/>
    </source>
</evidence>
<reference evidence="1" key="1">
    <citation type="submission" date="2020-05" db="EMBL/GenBank/DDBJ databases">
        <authorList>
            <person name="Conneilly E.M."/>
            <person name="Corace M.L."/>
            <person name="Daly D."/>
            <person name="Dejene M.A."/>
            <person name="Deng Y."/>
            <person name="Kelly J.M."/>
            <person name="Masiello C.S."/>
            <person name="McDonough D."/>
            <person name="Musser E."/>
            <person name="Pecorale A.L."/>
            <person name="Ray R.F."/>
            <person name="Regan I.M."/>
            <person name="Shedd N.A."/>
            <person name="Tatone J.R."/>
            <person name="Tocci C.W."/>
            <person name="Zarate C.M."/>
            <person name="Whitefleet-Smith J.L."/>
            <person name="Garlena R.A."/>
            <person name="Russell D.A."/>
            <person name="Pope W.H."/>
            <person name="Jacobs-Sera D."/>
            <person name="Hatfull G.F."/>
        </authorList>
    </citation>
    <scope>NUCLEOTIDE SEQUENCE</scope>
</reference>
<protein>
    <submittedName>
        <fullName evidence="1">Uncharacterized protein</fullName>
    </submittedName>
</protein>
<dbReference type="KEGG" id="vg:77951782"/>
<dbReference type="RefSeq" id="YP_010675455.1">
    <property type="nucleotide sequence ID" value="NC_071004.1"/>
</dbReference>
<dbReference type="EMBL" id="MT498058">
    <property type="protein sequence ID" value="QKY79938.1"/>
    <property type="molecule type" value="Genomic_DNA"/>
</dbReference>
<name>A0AAE7F8S7_9CAUD</name>
<gene>
    <name evidence="1" type="primary">26</name>
    <name evidence="1" type="ORF">SEA_CLAWZ_26</name>
</gene>
<evidence type="ECO:0000313" key="2">
    <source>
        <dbReference type="Proteomes" id="UP000821895"/>
    </source>
</evidence>
<dbReference type="Proteomes" id="UP000821895">
    <property type="component" value="Segment"/>
</dbReference>